<dbReference type="InterPro" id="IPR014752">
    <property type="entry name" value="Arrestin-like_C"/>
</dbReference>
<reference evidence="4 5" key="1">
    <citation type="submission" date="2019-12" db="EMBL/GenBank/DDBJ databases">
        <title>Chromosome-level assembly of the Caenorhabditis remanei genome.</title>
        <authorList>
            <person name="Teterina A.A."/>
            <person name="Willis J.H."/>
            <person name="Phillips P.C."/>
        </authorList>
    </citation>
    <scope>NUCLEOTIDE SEQUENCE [LARGE SCALE GENOMIC DNA]</scope>
    <source>
        <strain evidence="4 5">PX506</strain>
        <tissue evidence="4">Whole organism</tissue>
    </source>
</reference>
<dbReference type="Pfam" id="PF00339">
    <property type="entry name" value="Arrestin_N"/>
    <property type="match status" value="1"/>
</dbReference>
<evidence type="ECO:0000313" key="4">
    <source>
        <dbReference type="EMBL" id="KAF1764846.1"/>
    </source>
</evidence>
<dbReference type="Gene3D" id="2.60.40.640">
    <property type="match status" value="2"/>
</dbReference>
<dbReference type="InterPro" id="IPR050357">
    <property type="entry name" value="Arrestin_domain-protein"/>
</dbReference>
<protein>
    <recommendedName>
        <fullName evidence="6">Arrestin C-terminal-like domain-containing protein</fullName>
    </recommendedName>
</protein>
<feature type="domain" description="Arrestin-like N-terminal" evidence="2">
    <location>
        <begin position="19"/>
        <end position="82"/>
    </location>
</feature>
<dbReference type="CTD" id="78773996"/>
<evidence type="ECO:0000313" key="5">
    <source>
        <dbReference type="Proteomes" id="UP000483820"/>
    </source>
</evidence>
<evidence type="ECO:0000259" key="3">
    <source>
        <dbReference type="Pfam" id="PF02752"/>
    </source>
</evidence>
<name>A0A6A5HDE7_CAERE</name>
<dbReference type="Proteomes" id="UP000483820">
    <property type="component" value="Chromosome II"/>
</dbReference>
<dbReference type="RefSeq" id="XP_053589089.1">
    <property type="nucleotide sequence ID" value="XM_053724895.1"/>
</dbReference>
<dbReference type="InterPro" id="IPR011021">
    <property type="entry name" value="Arrestin-like_N"/>
</dbReference>
<dbReference type="PANTHER" id="PTHR11188">
    <property type="entry name" value="ARRESTIN DOMAIN CONTAINING PROTEIN"/>
    <property type="match status" value="1"/>
</dbReference>
<dbReference type="EMBL" id="WUAV01000002">
    <property type="protein sequence ID" value="KAF1764846.1"/>
    <property type="molecule type" value="Genomic_DNA"/>
</dbReference>
<evidence type="ECO:0008006" key="6">
    <source>
        <dbReference type="Google" id="ProtNLM"/>
    </source>
</evidence>
<accession>A0A6A5HDE7</accession>
<feature type="domain" description="Arrestin C-terminal-like" evidence="3">
    <location>
        <begin position="108"/>
        <end position="253"/>
    </location>
</feature>
<gene>
    <name evidence="4" type="ORF">GCK72_004796</name>
</gene>
<dbReference type="GO" id="GO:0005737">
    <property type="term" value="C:cytoplasm"/>
    <property type="evidence" value="ECO:0007669"/>
    <property type="project" value="TreeGrafter"/>
</dbReference>
<dbReference type="GeneID" id="78773996"/>
<dbReference type="SUPFAM" id="SSF81296">
    <property type="entry name" value="E set domains"/>
    <property type="match status" value="2"/>
</dbReference>
<organism evidence="4 5">
    <name type="scientific">Caenorhabditis remanei</name>
    <name type="common">Caenorhabditis vulgaris</name>
    <dbReference type="NCBI Taxonomy" id="31234"/>
    <lineage>
        <taxon>Eukaryota</taxon>
        <taxon>Metazoa</taxon>
        <taxon>Ecdysozoa</taxon>
        <taxon>Nematoda</taxon>
        <taxon>Chromadorea</taxon>
        <taxon>Rhabditida</taxon>
        <taxon>Rhabditina</taxon>
        <taxon>Rhabditomorpha</taxon>
        <taxon>Rhabditoidea</taxon>
        <taxon>Rhabditidae</taxon>
        <taxon>Peloderinae</taxon>
        <taxon>Caenorhabditis</taxon>
    </lineage>
</organism>
<dbReference type="InterPro" id="IPR014756">
    <property type="entry name" value="Ig_E-set"/>
</dbReference>
<dbReference type="AlphaFoldDB" id="A0A6A5HDE7"/>
<dbReference type="PANTHER" id="PTHR11188:SF7">
    <property type="entry name" value="ARRESTIN C-TERMINAL-LIKE DOMAIN-CONTAINING PROTEIN-RELATED"/>
    <property type="match status" value="1"/>
</dbReference>
<dbReference type="Pfam" id="PF02752">
    <property type="entry name" value="Arrestin_C"/>
    <property type="match status" value="1"/>
</dbReference>
<sequence>MAKVFFTFDRDAYQTGGNVAGKSQIPAGHHEYVFSFDLPQMCPPTFKGSLGENKYLIEMVFERPSRLQTRVEKEFVVTKTMEHMMTRYKIGKKYNHTESYAETSLKLSGLVELEVVTPNKALKYGESFQLEYEIHNDSNVAVTRICAEFYSREHYHAGNLQTSCRICDLCPLSSEQQKTTPTKLGYKEINVCIHPHLQGAFVMPFVIPKEVKTPSFETGLMTCGYEMIVGLKMEKADMNAYDSLYITLPLIVFVGDAPQKKRVISFPAQKIKNKLAPLASLFDI</sequence>
<dbReference type="GO" id="GO:0015031">
    <property type="term" value="P:protein transport"/>
    <property type="evidence" value="ECO:0007669"/>
    <property type="project" value="TreeGrafter"/>
</dbReference>
<proteinExistence type="inferred from homology"/>
<comment type="caution">
    <text evidence="4">The sequence shown here is derived from an EMBL/GenBank/DDBJ whole genome shotgun (WGS) entry which is preliminary data.</text>
</comment>
<dbReference type="InterPro" id="IPR011022">
    <property type="entry name" value="Arrestin_C-like"/>
</dbReference>
<comment type="similarity">
    <text evidence="1">Belongs to the arrestin family.</text>
</comment>
<evidence type="ECO:0000256" key="1">
    <source>
        <dbReference type="ARBA" id="ARBA00005298"/>
    </source>
</evidence>
<evidence type="ECO:0000259" key="2">
    <source>
        <dbReference type="Pfam" id="PF00339"/>
    </source>
</evidence>
<dbReference type="KEGG" id="crq:GCK72_004796"/>